<dbReference type="GO" id="GO:0016755">
    <property type="term" value="F:aminoacyltransferase activity"/>
    <property type="evidence" value="ECO:0007669"/>
    <property type="project" value="InterPro"/>
</dbReference>
<dbReference type="NCBIfam" id="TIGR04539">
    <property type="entry name" value="tRNA_cyclodipep"/>
    <property type="match status" value="1"/>
</dbReference>
<dbReference type="Proteomes" id="UP000533598">
    <property type="component" value="Unassembled WGS sequence"/>
</dbReference>
<evidence type="ECO:0000313" key="6">
    <source>
        <dbReference type="Proteomes" id="UP000533598"/>
    </source>
</evidence>
<evidence type="ECO:0000256" key="1">
    <source>
        <dbReference type="ARBA" id="ARBA00006034"/>
    </source>
</evidence>
<dbReference type="RefSeq" id="WP_185001778.1">
    <property type="nucleotide sequence ID" value="NZ_BAAAUI010000022.1"/>
</dbReference>
<evidence type="ECO:0000256" key="3">
    <source>
        <dbReference type="ARBA" id="ARBA00030771"/>
    </source>
</evidence>
<evidence type="ECO:0000313" key="5">
    <source>
        <dbReference type="EMBL" id="MBB4675876.1"/>
    </source>
</evidence>
<dbReference type="InterPro" id="IPR030903">
    <property type="entry name" value="CDPS"/>
</dbReference>
<keyword evidence="2" id="KW-0808">Transferase</keyword>
<dbReference type="EMBL" id="JACHMH010000001">
    <property type="protein sequence ID" value="MBB4675876.1"/>
    <property type="molecule type" value="Genomic_DNA"/>
</dbReference>
<reference evidence="5 6" key="1">
    <citation type="submission" date="2020-08" db="EMBL/GenBank/DDBJ databases">
        <title>Sequencing the genomes of 1000 actinobacteria strains.</title>
        <authorList>
            <person name="Klenk H.-P."/>
        </authorList>
    </citation>
    <scope>NUCLEOTIDE SEQUENCE [LARGE SCALE GENOMIC DNA]</scope>
    <source>
        <strain evidence="5 6">DSM 44230</strain>
    </source>
</reference>
<evidence type="ECO:0000256" key="4">
    <source>
        <dbReference type="SAM" id="MobiDB-lite"/>
    </source>
</evidence>
<evidence type="ECO:0000256" key="2">
    <source>
        <dbReference type="ARBA" id="ARBA00022679"/>
    </source>
</evidence>
<accession>A0A7W7FRD8</accession>
<dbReference type="AlphaFoldDB" id="A0A7W7FRD8"/>
<comment type="similarity">
    <text evidence="1">Belongs to the CDPS family.</text>
</comment>
<sequence length="236" mass="25243">MTPDGQIPRPRTSVGRGGHALLALGLFDHAEEDLLGYAGWAAGNFTAVQVVLVDLPAAHTYRAVGYKTHRALHKARSEGKRLQARARRALAVLGLPGSLVVPWAEVAARYRYQVLFDQVRHAYDSSLVFRAACLRATATMLADRVPGALCSRGQVQIAVHSLLAELPLALDGAGILGVPESTRCQPRPLELTELLAAAPPELCPRPGQLALTLRSAPAQRPNTVSGSQLTEISQSQ</sequence>
<organism evidence="5 6">
    <name type="scientific">Crossiella cryophila</name>
    <dbReference type="NCBI Taxonomy" id="43355"/>
    <lineage>
        <taxon>Bacteria</taxon>
        <taxon>Bacillati</taxon>
        <taxon>Actinomycetota</taxon>
        <taxon>Actinomycetes</taxon>
        <taxon>Pseudonocardiales</taxon>
        <taxon>Pseudonocardiaceae</taxon>
        <taxon>Crossiella</taxon>
    </lineage>
</organism>
<dbReference type="Gene3D" id="3.40.50.11710">
    <property type="entry name" value="Cyclodipeptide synthase"/>
    <property type="match status" value="1"/>
</dbReference>
<feature type="region of interest" description="Disordered" evidence="4">
    <location>
        <begin position="216"/>
        <end position="236"/>
    </location>
</feature>
<protein>
    <recommendedName>
        <fullName evidence="3">Cyclodipeptide synthase</fullName>
    </recommendedName>
</protein>
<feature type="compositionally biased region" description="Polar residues" evidence="4">
    <location>
        <begin position="220"/>
        <end position="236"/>
    </location>
</feature>
<keyword evidence="6" id="KW-1185">Reference proteome</keyword>
<comment type="caution">
    <text evidence="5">The sequence shown here is derived from an EMBL/GenBank/DDBJ whole genome shotgun (WGS) entry which is preliminary data.</text>
</comment>
<dbReference type="InterPro" id="IPR038622">
    <property type="entry name" value="CDPS_sf"/>
</dbReference>
<proteinExistence type="inferred from homology"/>
<gene>
    <name evidence="5" type="ORF">HNR67_001994</name>
</gene>
<dbReference type="Pfam" id="PF16715">
    <property type="entry name" value="CDPS"/>
    <property type="match status" value="1"/>
</dbReference>
<name>A0A7W7FRD8_9PSEU</name>